<dbReference type="Pfam" id="PF00249">
    <property type="entry name" value="Myb_DNA-binding"/>
    <property type="match status" value="1"/>
</dbReference>
<evidence type="ECO:0000259" key="9">
    <source>
        <dbReference type="PROSITE" id="PS51294"/>
    </source>
</evidence>
<evidence type="ECO:0000256" key="7">
    <source>
        <dbReference type="SAM" id="MobiDB-lite"/>
    </source>
</evidence>
<evidence type="ECO:0008006" key="12">
    <source>
        <dbReference type="Google" id="ProtNLM"/>
    </source>
</evidence>
<proteinExistence type="predicted"/>
<dbReference type="InterPro" id="IPR003035">
    <property type="entry name" value="RWP-RK_dom"/>
</dbReference>
<feature type="domain" description="RWP-RK" evidence="10">
    <location>
        <begin position="133"/>
        <end position="218"/>
    </location>
</feature>
<evidence type="ECO:0000256" key="6">
    <source>
        <dbReference type="ARBA" id="ARBA00023242"/>
    </source>
</evidence>
<dbReference type="PANTHER" id="PTHR46373">
    <property type="entry name" value="PROTEIN RKD4"/>
    <property type="match status" value="1"/>
</dbReference>
<keyword evidence="5" id="KW-0804">Transcription</keyword>
<feature type="region of interest" description="Disordered" evidence="7">
    <location>
        <begin position="244"/>
        <end position="311"/>
    </location>
</feature>
<dbReference type="PROSITE" id="PS50090">
    <property type="entry name" value="MYB_LIKE"/>
    <property type="match status" value="1"/>
</dbReference>
<feature type="domain" description="HTH myb-type" evidence="9">
    <location>
        <begin position="311"/>
        <end position="361"/>
    </location>
</feature>
<dbReference type="InterPro" id="IPR001005">
    <property type="entry name" value="SANT/Myb"/>
</dbReference>
<dbReference type="NCBIfam" id="TIGR01557">
    <property type="entry name" value="myb_SHAQKYF"/>
    <property type="match status" value="1"/>
</dbReference>
<evidence type="ECO:0000256" key="2">
    <source>
        <dbReference type="ARBA" id="ARBA00023015"/>
    </source>
</evidence>
<evidence type="ECO:0000313" key="11">
    <source>
        <dbReference type="EMBL" id="ETW10141.1"/>
    </source>
</evidence>
<evidence type="ECO:0000259" key="10">
    <source>
        <dbReference type="PROSITE" id="PS51519"/>
    </source>
</evidence>
<accession>A0A024UUD7</accession>
<dbReference type="GO" id="GO:0003700">
    <property type="term" value="F:DNA-binding transcription factor activity"/>
    <property type="evidence" value="ECO:0007669"/>
    <property type="project" value="InterPro"/>
</dbReference>
<dbReference type="CDD" id="cd00167">
    <property type="entry name" value="SANT"/>
    <property type="match status" value="1"/>
</dbReference>
<keyword evidence="3" id="KW-0175">Coiled coil</keyword>
<dbReference type="STRING" id="157072.A0A024UUD7"/>
<dbReference type="EMBL" id="KI913952">
    <property type="protein sequence ID" value="ETW10141.1"/>
    <property type="molecule type" value="Genomic_DNA"/>
</dbReference>
<evidence type="ECO:0000256" key="3">
    <source>
        <dbReference type="ARBA" id="ARBA00023054"/>
    </source>
</evidence>
<dbReference type="RefSeq" id="XP_008861552.1">
    <property type="nucleotide sequence ID" value="XM_008863330.1"/>
</dbReference>
<dbReference type="PANTHER" id="PTHR46373:SF2">
    <property type="entry name" value="RWP-RK DOMAIN-CONTAINING PROTEIN"/>
    <property type="match status" value="1"/>
</dbReference>
<evidence type="ECO:0000256" key="1">
    <source>
        <dbReference type="ARBA" id="ARBA00004049"/>
    </source>
</evidence>
<feature type="domain" description="Myb-like" evidence="8">
    <location>
        <begin position="307"/>
        <end position="357"/>
    </location>
</feature>
<name>A0A024UUD7_9STRA</name>
<dbReference type="PROSITE" id="PS51519">
    <property type="entry name" value="RWP_RK"/>
    <property type="match status" value="1"/>
</dbReference>
<organism evidence="11">
    <name type="scientific">Aphanomyces invadans</name>
    <dbReference type="NCBI Taxonomy" id="157072"/>
    <lineage>
        <taxon>Eukaryota</taxon>
        <taxon>Sar</taxon>
        <taxon>Stramenopiles</taxon>
        <taxon>Oomycota</taxon>
        <taxon>Saprolegniomycetes</taxon>
        <taxon>Saprolegniales</taxon>
        <taxon>Verrucalvaceae</taxon>
        <taxon>Aphanomyces</taxon>
    </lineage>
</organism>
<dbReference type="PROSITE" id="PS51294">
    <property type="entry name" value="HTH_MYB"/>
    <property type="match status" value="1"/>
</dbReference>
<dbReference type="Gene3D" id="1.10.10.60">
    <property type="entry name" value="Homeodomain-like"/>
    <property type="match status" value="1"/>
</dbReference>
<dbReference type="Pfam" id="PF02042">
    <property type="entry name" value="RWP-RK"/>
    <property type="match status" value="1"/>
</dbReference>
<feature type="region of interest" description="Disordered" evidence="7">
    <location>
        <begin position="1"/>
        <end position="23"/>
    </location>
</feature>
<dbReference type="GeneID" id="20077561"/>
<feature type="compositionally biased region" description="Low complexity" evidence="7">
    <location>
        <begin position="402"/>
        <end position="413"/>
    </location>
</feature>
<gene>
    <name evidence="11" type="ORF">H310_00511</name>
</gene>
<evidence type="ECO:0000259" key="8">
    <source>
        <dbReference type="PROSITE" id="PS50090"/>
    </source>
</evidence>
<keyword evidence="4" id="KW-0238">DNA-binding</keyword>
<evidence type="ECO:0000256" key="4">
    <source>
        <dbReference type="ARBA" id="ARBA00023125"/>
    </source>
</evidence>
<sequence>MQVPRKMKVKKADKEVSESKRHAGTIQFEARQGRERTNSEETAMILTSMCMSSSTAPSVKASLVDGAGDKVHIKTEDGENDDETLINPGTKYIPSLARFDEADRAKYISSYAKFKDEEDGEGWSSDGSESTKRRNVTNAANRMKYHATKFISIEELREHFDQPIVEVARYFGICITLMKKVCRRNGIKRWPHRQIRSLTKSISSMEAAMMTATGAEREKYEGQIQTLKMKRDAVIADPNKEVSVSLSKNECKEEKKGENNDDMMLDENMGSDSSGSPRQNSSAGLTKDDALPPFILPATRPRPPPQQYEAKGGRWTSQEHAAFLEGIKLFGKNWRRVAQVVGTRNAVQTRTHAQKYLLKTSAHLDLHLALLKKESEDGDEVDEDANHAAFLTSLTTPRRAKTSTAPSSSSPPKEVVAGMDRLSSLMLKAESMHSHMLEASDSIRSPLDALNFSAPLLLSSSSNWNGSGPDKLPEPSGVVEPLRKIVLGRKAESESPDTKVSKKLKVEVSLDDNENLRPSYANVNHATDEHAVRGIDSKDTTAVAVKREASNDGFIEMEKLPVVGEQLFKDEPRGGNSAVSLGEIGMNDAPCPNKAIFHVEDSINRTGPDEPVEEPTPANEKEMAHNTFENDMGEFCPQI</sequence>
<reference evidence="11" key="1">
    <citation type="submission" date="2013-12" db="EMBL/GenBank/DDBJ databases">
        <title>The Genome Sequence of Aphanomyces invadans NJM9701.</title>
        <authorList>
            <consortium name="The Broad Institute Genomics Platform"/>
            <person name="Russ C."/>
            <person name="Tyler B."/>
            <person name="van West P."/>
            <person name="Dieguez-Uribeondo J."/>
            <person name="Young S.K."/>
            <person name="Zeng Q."/>
            <person name="Gargeya S."/>
            <person name="Fitzgerald M."/>
            <person name="Abouelleil A."/>
            <person name="Alvarado L."/>
            <person name="Chapman S.B."/>
            <person name="Gainer-Dewar J."/>
            <person name="Goldberg J."/>
            <person name="Griggs A."/>
            <person name="Gujja S."/>
            <person name="Hansen M."/>
            <person name="Howarth C."/>
            <person name="Imamovic A."/>
            <person name="Ireland A."/>
            <person name="Larimer J."/>
            <person name="McCowan C."/>
            <person name="Murphy C."/>
            <person name="Pearson M."/>
            <person name="Poon T.W."/>
            <person name="Priest M."/>
            <person name="Roberts A."/>
            <person name="Saif S."/>
            <person name="Shea T."/>
            <person name="Sykes S."/>
            <person name="Wortman J."/>
            <person name="Nusbaum C."/>
            <person name="Birren B."/>
        </authorList>
    </citation>
    <scope>NUCLEOTIDE SEQUENCE [LARGE SCALE GENOMIC DNA]</scope>
    <source>
        <strain evidence="11">NJM9701</strain>
    </source>
</reference>
<keyword evidence="6" id="KW-0539">Nucleus</keyword>
<comment type="function">
    <text evidence="1">Putative transcription factor.</text>
</comment>
<keyword evidence="2" id="KW-0805">Transcription regulation</keyword>
<dbReference type="SUPFAM" id="SSF46689">
    <property type="entry name" value="Homeodomain-like"/>
    <property type="match status" value="1"/>
</dbReference>
<evidence type="ECO:0000256" key="5">
    <source>
        <dbReference type="ARBA" id="ARBA00023163"/>
    </source>
</evidence>
<feature type="compositionally biased region" description="Basic and acidic residues" evidence="7">
    <location>
        <begin position="249"/>
        <end position="259"/>
    </location>
</feature>
<dbReference type="VEuPathDB" id="FungiDB:H310_00511"/>
<dbReference type="InterPro" id="IPR006447">
    <property type="entry name" value="Myb_dom_plants"/>
</dbReference>
<dbReference type="InterPro" id="IPR044607">
    <property type="entry name" value="RKD-like"/>
</dbReference>
<protein>
    <recommendedName>
        <fullName evidence="12">HTH myb-type domain-containing protein</fullName>
    </recommendedName>
</protein>
<dbReference type="SMART" id="SM00717">
    <property type="entry name" value="SANT"/>
    <property type="match status" value="1"/>
</dbReference>
<dbReference type="InterPro" id="IPR017930">
    <property type="entry name" value="Myb_dom"/>
</dbReference>
<dbReference type="eggNOG" id="KOG0724">
    <property type="taxonomic scope" value="Eukaryota"/>
</dbReference>
<feature type="region of interest" description="Disordered" evidence="7">
    <location>
        <begin position="395"/>
        <end position="415"/>
    </location>
</feature>
<feature type="region of interest" description="Disordered" evidence="7">
    <location>
        <begin position="603"/>
        <end position="625"/>
    </location>
</feature>
<feature type="compositionally biased region" description="Basic and acidic residues" evidence="7">
    <location>
        <begin position="10"/>
        <end position="21"/>
    </location>
</feature>
<dbReference type="OrthoDB" id="6270329at2759"/>
<feature type="compositionally biased region" description="Polar residues" evidence="7">
    <location>
        <begin position="270"/>
        <end position="284"/>
    </location>
</feature>
<dbReference type="AlphaFoldDB" id="A0A024UUD7"/>
<dbReference type="InterPro" id="IPR009057">
    <property type="entry name" value="Homeodomain-like_sf"/>
</dbReference>
<dbReference type="GO" id="GO:0003677">
    <property type="term" value="F:DNA binding"/>
    <property type="evidence" value="ECO:0007669"/>
    <property type="project" value="UniProtKB-KW"/>
</dbReference>